<evidence type="ECO:0000256" key="4">
    <source>
        <dbReference type="PIRSR" id="PIRSR000429-1"/>
    </source>
</evidence>
<gene>
    <name evidence="8" type="ORF">H4219_000610</name>
</gene>
<feature type="active site" description="Proton acceptor" evidence="4">
    <location>
        <position position="395"/>
    </location>
</feature>
<evidence type="ECO:0000256" key="3">
    <source>
        <dbReference type="ARBA" id="ARBA00023315"/>
    </source>
</evidence>
<dbReference type="PROSITE" id="PS00099">
    <property type="entry name" value="THIOLASE_3"/>
    <property type="match status" value="1"/>
</dbReference>
<dbReference type="Gene3D" id="3.40.47.10">
    <property type="match status" value="1"/>
</dbReference>
<dbReference type="Pfam" id="PF02803">
    <property type="entry name" value="Thiolase_C"/>
    <property type="match status" value="1"/>
</dbReference>
<dbReference type="Pfam" id="PF00108">
    <property type="entry name" value="Thiolase_N"/>
    <property type="match status" value="1"/>
</dbReference>
<evidence type="ECO:0000256" key="1">
    <source>
        <dbReference type="ARBA" id="ARBA00010982"/>
    </source>
</evidence>
<feature type="domain" description="Thiolase N-terminal" evidence="6">
    <location>
        <begin position="6"/>
        <end position="279"/>
    </location>
</feature>
<dbReference type="GO" id="GO:0003985">
    <property type="term" value="F:acetyl-CoA C-acetyltransferase activity"/>
    <property type="evidence" value="ECO:0007669"/>
    <property type="project" value="TreeGrafter"/>
</dbReference>
<dbReference type="InterPro" id="IPR002155">
    <property type="entry name" value="Thiolase"/>
</dbReference>
<dbReference type="InterPro" id="IPR020613">
    <property type="entry name" value="Thiolase_CS"/>
</dbReference>
<dbReference type="GO" id="GO:0006635">
    <property type="term" value="P:fatty acid beta-oxidation"/>
    <property type="evidence" value="ECO:0007669"/>
    <property type="project" value="TreeGrafter"/>
</dbReference>
<organism evidence="8 9">
    <name type="scientific">Mycoemilia scoparia</name>
    <dbReference type="NCBI Taxonomy" id="417184"/>
    <lineage>
        <taxon>Eukaryota</taxon>
        <taxon>Fungi</taxon>
        <taxon>Fungi incertae sedis</taxon>
        <taxon>Zoopagomycota</taxon>
        <taxon>Kickxellomycotina</taxon>
        <taxon>Kickxellomycetes</taxon>
        <taxon>Kickxellales</taxon>
        <taxon>Kickxellaceae</taxon>
        <taxon>Mycoemilia</taxon>
    </lineage>
</organism>
<evidence type="ECO:0000259" key="6">
    <source>
        <dbReference type="Pfam" id="PF00108"/>
    </source>
</evidence>
<evidence type="ECO:0000313" key="9">
    <source>
        <dbReference type="Proteomes" id="UP001150538"/>
    </source>
</evidence>
<dbReference type="EMBL" id="JANBPU010000004">
    <property type="protein sequence ID" value="KAJ1921572.1"/>
    <property type="molecule type" value="Genomic_DNA"/>
</dbReference>
<dbReference type="PIRSF" id="PIRSF000429">
    <property type="entry name" value="Ac-CoA_Ac_transf"/>
    <property type="match status" value="1"/>
</dbReference>
<comment type="similarity">
    <text evidence="1 5">Belongs to the thiolase-like superfamily. Thiolase family.</text>
</comment>
<dbReference type="CDD" id="cd00751">
    <property type="entry name" value="thiolase"/>
    <property type="match status" value="1"/>
</dbReference>
<keyword evidence="9" id="KW-1185">Reference proteome</keyword>
<dbReference type="PANTHER" id="PTHR18919">
    <property type="entry name" value="ACETYL-COA C-ACYLTRANSFERASE"/>
    <property type="match status" value="1"/>
</dbReference>
<evidence type="ECO:0000313" key="8">
    <source>
        <dbReference type="EMBL" id="KAJ1921572.1"/>
    </source>
</evidence>
<evidence type="ECO:0000256" key="5">
    <source>
        <dbReference type="RuleBase" id="RU003557"/>
    </source>
</evidence>
<dbReference type="PROSITE" id="PS00098">
    <property type="entry name" value="THIOLASE_1"/>
    <property type="match status" value="1"/>
</dbReference>
<dbReference type="InterPro" id="IPR020617">
    <property type="entry name" value="Thiolase_C"/>
</dbReference>
<dbReference type="Proteomes" id="UP001150538">
    <property type="component" value="Unassembled WGS sequence"/>
</dbReference>
<comment type="caution">
    <text evidence="8">The sequence shown here is derived from an EMBL/GenBank/DDBJ whole genome shotgun (WGS) entry which is preliminary data.</text>
</comment>
<proteinExistence type="inferred from homology"/>
<accession>A0A9W8A877</accession>
<name>A0A9W8A877_9FUNG</name>
<keyword evidence="3 5" id="KW-0012">Acyltransferase</keyword>
<dbReference type="PANTHER" id="PTHR18919:SF107">
    <property type="entry name" value="ACETYL-COA ACETYLTRANSFERASE, CYTOSOLIC"/>
    <property type="match status" value="1"/>
</dbReference>
<evidence type="ECO:0000259" key="7">
    <source>
        <dbReference type="Pfam" id="PF02803"/>
    </source>
</evidence>
<dbReference type="FunFam" id="3.40.47.10:FF:000010">
    <property type="entry name" value="Acetyl-CoA acetyltransferase (Thiolase)"/>
    <property type="match status" value="1"/>
</dbReference>
<dbReference type="InterPro" id="IPR020615">
    <property type="entry name" value="Thiolase_acyl_enz_int_AS"/>
</dbReference>
<dbReference type="PROSITE" id="PS00737">
    <property type="entry name" value="THIOLASE_2"/>
    <property type="match status" value="1"/>
</dbReference>
<sequence length="411" mass="43116">MSTQAFIVAAKRTPFGAFGGKLKGLTANELGGIAAKAALNELPTSFVEKATHASSTGSPAISSVIFGNVAQTSKDAPYLARHVGHRAGLPVTTNALTINRLCGSGFQSIINAVHEIKAGDSKVVLTGGSESMSQAPYVLRDVRWGTRFGPDYLKMEDSLACALTDQYPNPIGMGMTAEKLGSQYGITREQCDEFALKSQQRWASAHAKGIFDAETTPVEVKGKKGKIEVVNVDEHPRPDANVESLRKLKPVFKQDGLVTAGNASGMNDGAAAVIVASEEACNEYGFNPLSRVVSYHVVGVEPSIMGIGPADAIRGALSKAGKTLDDMDLIEVNEAFSSQYLAVEKELGLDSSKTNVNGGAVAIGHPLAASGSRIMAHLTHQLVATKKRWAIGSACIGGGQGIAIVIENLQI</sequence>
<feature type="active site" description="Acyl-thioester intermediate" evidence="4">
    <location>
        <position position="102"/>
    </location>
</feature>
<dbReference type="SUPFAM" id="SSF53901">
    <property type="entry name" value="Thiolase-like"/>
    <property type="match status" value="2"/>
</dbReference>
<evidence type="ECO:0000256" key="2">
    <source>
        <dbReference type="ARBA" id="ARBA00022679"/>
    </source>
</evidence>
<feature type="active site" description="Proton acceptor" evidence="4">
    <location>
        <position position="365"/>
    </location>
</feature>
<dbReference type="GO" id="GO:0005739">
    <property type="term" value="C:mitochondrion"/>
    <property type="evidence" value="ECO:0007669"/>
    <property type="project" value="TreeGrafter"/>
</dbReference>
<keyword evidence="2 5" id="KW-0808">Transferase</keyword>
<dbReference type="NCBIfam" id="TIGR01930">
    <property type="entry name" value="AcCoA-C-Actrans"/>
    <property type="match status" value="1"/>
</dbReference>
<dbReference type="InterPro" id="IPR020616">
    <property type="entry name" value="Thiolase_N"/>
</dbReference>
<evidence type="ECO:0008006" key="10">
    <source>
        <dbReference type="Google" id="ProtNLM"/>
    </source>
</evidence>
<reference evidence="8" key="1">
    <citation type="submission" date="2022-07" db="EMBL/GenBank/DDBJ databases">
        <title>Phylogenomic reconstructions and comparative analyses of Kickxellomycotina fungi.</title>
        <authorList>
            <person name="Reynolds N.K."/>
            <person name="Stajich J.E."/>
            <person name="Barry K."/>
            <person name="Grigoriev I.V."/>
            <person name="Crous P."/>
            <person name="Smith M.E."/>
        </authorList>
    </citation>
    <scope>NUCLEOTIDE SEQUENCE</scope>
    <source>
        <strain evidence="8">NBRC 100468</strain>
    </source>
</reference>
<feature type="domain" description="Thiolase C-terminal" evidence="7">
    <location>
        <begin position="287"/>
        <end position="407"/>
    </location>
</feature>
<protein>
    <recommendedName>
        <fullName evidence="10">Mitochondrial 3-ketoacyl-coa thiolase</fullName>
    </recommendedName>
</protein>
<dbReference type="InterPro" id="IPR020610">
    <property type="entry name" value="Thiolase_AS"/>
</dbReference>
<dbReference type="AlphaFoldDB" id="A0A9W8A877"/>
<dbReference type="OrthoDB" id="5404651at2759"/>
<dbReference type="InterPro" id="IPR016039">
    <property type="entry name" value="Thiolase-like"/>
</dbReference>